<protein>
    <submittedName>
        <fullName evidence="2">Uncharacterized protein</fullName>
    </submittedName>
</protein>
<reference evidence="2 3" key="1">
    <citation type="journal article" date="2014" name="Genome Announc.">
        <title>Draft Genome Sequences of Two Vibrionaceae Species, Vibrio ponticus C121 and Photobacterium aphoticum C119, Isolated as Coral Reef Microbiota.</title>
        <authorList>
            <person name="Al-saari N."/>
            <person name="Meirelles P.M."/>
            <person name="Mino S."/>
            <person name="Suda W."/>
            <person name="Oshima K."/>
            <person name="Hattori M."/>
            <person name="Ohkuma M."/>
            <person name="Thompson F.L."/>
            <person name="Gomez-Gil B."/>
            <person name="Sawabe T."/>
            <person name="Sawabe T."/>
        </authorList>
    </citation>
    <scope>NUCLEOTIDE SEQUENCE [LARGE SCALE GENOMIC DNA]</scope>
    <source>
        <strain evidence="2 3">JCM 19237</strain>
    </source>
</reference>
<dbReference type="EMBL" id="BBMN01000004">
    <property type="protein sequence ID" value="GAL04643.1"/>
    <property type="molecule type" value="Genomic_DNA"/>
</dbReference>
<feature type="transmembrane region" description="Helical" evidence="1">
    <location>
        <begin position="6"/>
        <end position="26"/>
    </location>
</feature>
<comment type="caution">
    <text evidence="2">The sequence shown here is derived from an EMBL/GenBank/DDBJ whole genome shotgun (WGS) entry which is preliminary data.</text>
</comment>
<keyword evidence="1" id="KW-0472">Membrane</keyword>
<gene>
    <name evidence="2" type="ORF">JCM19237_1315</name>
</gene>
<evidence type="ECO:0000313" key="2">
    <source>
        <dbReference type="EMBL" id="GAL04643.1"/>
    </source>
</evidence>
<evidence type="ECO:0000313" key="3">
    <source>
        <dbReference type="Proteomes" id="UP000029227"/>
    </source>
</evidence>
<keyword evidence="1" id="KW-1133">Transmembrane helix</keyword>
<organism evidence="2 3">
    <name type="scientific">Photobacterium aphoticum</name>
    <dbReference type="NCBI Taxonomy" id="754436"/>
    <lineage>
        <taxon>Bacteria</taxon>
        <taxon>Pseudomonadati</taxon>
        <taxon>Pseudomonadota</taxon>
        <taxon>Gammaproteobacteria</taxon>
        <taxon>Vibrionales</taxon>
        <taxon>Vibrionaceae</taxon>
        <taxon>Photobacterium</taxon>
    </lineage>
</organism>
<sequence length="39" mass="4489">MEMEISPSIFFILIGVGLFVVILLFLTSRYRKVRNEGEA</sequence>
<dbReference type="Proteomes" id="UP000029227">
    <property type="component" value="Unassembled WGS sequence"/>
</dbReference>
<name>A0A090QQV0_9GAMM</name>
<evidence type="ECO:0000256" key="1">
    <source>
        <dbReference type="SAM" id="Phobius"/>
    </source>
</evidence>
<dbReference type="AlphaFoldDB" id="A0A090QQV0"/>
<proteinExistence type="predicted"/>
<dbReference type="STRING" id="754436.JCM19237_1315"/>
<accession>A0A090QQV0</accession>
<keyword evidence="1" id="KW-0812">Transmembrane</keyword>